<sequence length="83" mass="9776">MIFNITKENTTFTEADFAVNFLYALKSAFCLALFILCAVSFITWNINLLMIRLFFFLLVTTGFIHYLQSKYINVLQEYIKDIK</sequence>
<feature type="transmembrane region" description="Helical" evidence="1">
    <location>
        <begin position="21"/>
        <end position="43"/>
    </location>
</feature>
<evidence type="ECO:0000313" key="2">
    <source>
        <dbReference type="EMBL" id="DAD71111.1"/>
    </source>
</evidence>
<evidence type="ECO:0000256" key="1">
    <source>
        <dbReference type="SAM" id="Phobius"/>
    </source>
</evidence>
<accession>A0A8S5LMR4</accession>
<proteinExistence type="predicted"/>
<organism evidence="2">
    <name type="scientific">Podoviridae sp. ctiuS14</name>
    <dbReference type="NCBI Taxonomy" id="2827620"/>
    <lineage>
        <taxon>Viruses</taxon>
        <taxon>Duplodnaviria</taxon>
        <taxon>Heunggongvirae</taxon>
        <taxon>Uroviricota</taxon>
        <taxon>Caudoviricetes</taxon>
    </lineage>
</organism>
<keyword evidence="1" id="KW-0472">Membrane</keyword>
<reference evidence="2" key="1">
    <citation type="journal article" date="2021" name="Proc. Natl. Acad. Sci. U.S.A.">
        <title>A Catalog of Tens of Thousands of Viruses from Human Metagenomes Reveals Hidden Associations with Chronic Diseases.</title>
        <authorList>
            <person name="Tisza M.J."/>
            <person name="Buck C.B."/>
        </authorList>
    </citation>
    <scope>NUCLEOTIDE SEQUENCE</scope>
    <source>
        <strain evidence="2">CtiuS14</strain>
    </source>
</reference>
<protein>
    <submittedName>
        <fullName evidence="2">Uncharacterized protein</fullName>
    </submittedName>
</protein>
<name>A0A8S5LMR4_9CAUD</name>
<keyword evidence="1" id="KW-1133">Transmembrane helix</keyword>
<keyword evidence="1" id="KW-0812">Transmembrane</keyword>
<feature type="transmembrane region" description="Helical" evidence="1">
    <location>
        <begin position="49"/>
        <end position="67"/>
    </location>
</feature>
<dbReference type="EMBL" id="BK015876">
    <property type="protein sequence ID" value="DAD71111.1"/>
    <property type="molecule type" value="Genomic_DNA"/>
</dbReference>